<dbReference type="EMBL" id="JNBR01001822">
    <property type="protein sequence ID" value="OQR85088.1"/>
    <property type="molecule type" value="Genomic_DNA"/>
</dbReference>
<keyword evidence="2" id="KW-1185">Reference proteome</keyword>
<dbReference type="InterPro" id="IPR052050">
    <property type="entry name" value="SecEffector_AnkRepeat"/>
</dbReference>
<name>A0A1V9YHA4_ACHHY</name>
<dbReference type="InterPro" id="IPR002110">
    <property type="entry name" value="Ankyrin_rpt"/>
</dbReference>
<comment type="caution">
    <text evidence="1">The sequence shown here is derived from an EMBL/GenBank/DDBJ whole genome shotgun (WGS) entry which is preliminary data.</text>
</comment>
<accession>A0A1V9YHA4</accession>
<proteinExistence type="predicted"/>
<reference evidence="1 2" key="1">
    <citation type="journal article" date="2014" name="Genome Biol. Evol.">
        <title>The secreted proteins of Achlya hypogyna and Thraustotheca clavata identify the ancestral oomycete secretome and reveal gene acquisitions by horizontal gene transfer.</title>
        <authorList>
            <person name="Misner I."/>
            <person name="Blouin N."/>
            <person name="Leonard G."/>
            <person name="Richards T.A."/>
            <person name="Lane C.E."/>
        </authorList>
    </citation>
    <scope>NUCLEOTIDE SEQUENCE [LARGE SCALE GENOMIC DNA]</scope>
    <source>
        <strain evidence="1 2">ATCC 48635</strain>
    </source>
</reference>
<dbReference type="Pfam" id="PF12796">
    <property type="entry name" value="Ank_2"/>
    <property type="match status" value="1"/>
</dbReference>
<organism evidence="1 2">
    <name type="scientific">Achlya hypogyna</name>
    <name type="common">Oomycete</name>
    <name type="synonym">Protoachlya hypogyna</name>
    <dbReference type="NCBI Taxonomy" id="1202772"/>
    <lineage>
        <taxon>Eukaryota</taxon>
        <taxon>Sar</taxon>
        <taxon>Stramenopiles</taxon>
        <taxon>Oomycota</taxon>
        <taxon>Saprolegniomycetes</taxon>
        <taxon>Saprolegniales</taxon>
        <taxon>Achlyaceae</taxon>
        <taxon>Achlya</taxon>
    </lineage>
</organism>
<dbReference type="STRING" id="1202772.A0A1V9YHA4"/>
<evidence type="ECO:0000313" key="2">
    <source>
        <dbReference type="Proteomes" id="UP000243579"/>
    </source>
</evidence>
<dbReference type="PANTHER" id="PTHR46586:SF3">
    <property type="entry name" value="ANKYRIN REPEAT-CONTAINING PROTEIN"/>
    <property type="match status" value="1"/>
</dbReference>
<sequence length="325" mass="36629">MHPLWHSQDLLLEIMSYQSGVDGDYYHLLKALRSLSWDNTAIFTTLPTALAAVHALFPHWYEDHGPAGLDAFPVDVWVELWYYGLLFGHVPTIAHFHERMVVDYVEWHLVVMSGCVDAVAFLLKAHPQSCFFETIDRAIEYGHIGVVEALHRHGVPWPPEAWKLVGEHGGDDIAAYLNAEHCPWHEHWPGQVAELAAEHGHLGVIRFLHEHQPDCFTVAAMDAAAANGHLDVVRFLHENRSEGCTSLALTVATRAGHEDVVEFLLEHYDSSDAARKVLAVATILDDDVSSGWRRLQRKLQQLCLVPDRTKGAPPKQHYRAIPRLI</sequence>
<protein>
    <submittedName>
        <fullName evidence="1">Uncharacterized protein</fullName>
    </submittedName>
</protein>
<gene>
    <name evidence="1" type="ORF">ACHHYP_12294</name>
</gene>
<dbReference type="PANTHER" id="PTHR46586">
    <property type="entry name" value="ANKYRIN REPEAT-CONTAINING PROTEIN"/>
    <property type="match status" value="1"/>
</dbReference>
<dbReference type="Proteomes" id="UP000243579">
    <property type="component" value="Unassembled WGS sequence"/>
</dbReference>
<dbReference type="OrthoDB" id="67499at2759"/>
<dbReference type="Gene3D" id="1.25.40.20">
    <property type="entry name" value="Ankyrin repeat-containing domain"/>
    <property type="match status" value="1"/>
</dbReference>
<evidence type="ECO:0000313" key="1">
    <source>
        <dbReference type="EMBL" id="OQR85088.1"/>
    </source>
</evidence>
<dbReference type="InterPro" id="IPR036770">
    <property type="entry name" value="Ankyrin_rpt-contain_sf"/>
</dbReference>
<dbReference type="SUPFAM" id="SSF48403">
    <property type="entry name" value="Ankyrin repeat"/>
    <property type="match status" value="1"/>
</dbReference>
<dbReference type="AlphaFoldDB" id="A0A1V9YHA4"/>